<dbReference type="RefSeq" id="WP_154567980.1">
    <property type="nucleotide sequence ID" value="NZ_VOSW01000249.1"/>
</dbReference>
<dbReference type="InterPro" id="IPR005303">
    <property type="entry name" value="MOCOS_middle"/>
</dbReference>
<dbReference type="Pfam" id="PF03473">
    <property type="entry name" value="MOSC"/>
    <property type="match status" value="1"/>
</dbReference>
<accession>A0A6N6W0P2</accession>
<dbReference type="EMBL" id="VOSW01000249">
    <property type="protein sequence ID" value="KAE8753374.1"/>
    <property type="molecule type" value="Genomic_DNA"/>
</dbReference>
<dbReference type="SUPFAM" id="SSF50800">
    <property type="entry name" value="PK beta-barrel domain-like"/>
    <property type="match status" value="1"/>
</dbReference>
<dbReference type="GO" id="GO:0003824">
    <property type="term" value="F:catalytic activity"/>
    <property type="evidence" value="ECO:0007669"/>
    <property type="project" value="InterPro"/>
</dbReference>
<organism evidence="2 3">
    <name type="scientific">Paraburkholderia madseniana</name>
    <dbReference type="NCBI Taxonomy" id="2599607"/>
    <lineage>
        <taxon>Bacteria</taxon>
        <taxon>Pseudomonadati</taxon>
        <taxon>Pseudomonadota</taxon>
        <taxon>Betaproteobacteria</taxon>
        <taxon>Burkholderiales</taxon>
        <taxon>Burkholderiaceae</taxon>
        <taxon>Paraburkholderia</taxon>
    </lineage>
</organism>
<dbReference type="PROSITE" id="PS51340">
    <property type="entry name" value="MOSC"/>
    <property type="match status" value="1"/>
</dbReference>
<reference evidence="2 3" key="1">
    <citation type="journal article" date="2020" name="Int. J. Syst. Evol. Microbiol.">
        <title>Paraburkholderia madseniana sp. nov., a phenolic acid-degrading bacterium isolated from acidic forest soil.</title>
        <authorList>
            <person name="Wilhelm R.C."/>
            <person name="Murphy S.J.L."/>
            <person name="Feriancek N.M."/>
            <person name="Karasz D.C."/>
            <person name="DeRito C.M."/>
            <person name="Newman J.D."/>
            <person name="Buckley D.H."/>
        </authorList>
    </citation>
    <scope>NUCLEOTIDE SEQUENCE [LARGE SCALE GENOMIC DNA]</scope>
    <source>
        <strain evidence="2 3">RP11</strain>
    </source>
</reference>
<name>A0A6N6W0P2_9BURK</name>
<dbReference type="Proteomes" id="UP000463700">
    <property type="component" value="Unassembled WGS sequence"/>
</dbReference>
<dbReference type="Pfam" id="PF03476">
    <property type="entry name" value="MOSC_N"/>
    <property type="match status" value="1"/>
</dbReference>
<dbReference type="InterPro" id="IPR005302">
    <property type="entry name" value="MoCF_Sase_C"/>
</dbReference>
<dbReference type="Gene3D" id="2.40.33.20">
    <property type="entry name" value="PK beta-barrel domain-like"/>
    <property type="match status" value="1"/>
</dbReference>
<evidence type="ECO:0000259" key="1">
    <source>
        <dbReference type="PROSITE" id="PS51340"/>
    </source>
</evidence>
<dbReference type="OrthoDB" id="581532at2"/>
<dbReference type="AlphaFoldDB" id="A0A6N6W0P2"/>
<comment type="caution">
    <text evidence="2">The sequence shown here is derived from an EMBL/GenBank/DDBJ whole genome shotgun (WGS) entry which is preliminary data.</text>
</comment>
<gene>
    <name evidence="2" type="ORF">FSO04_45570</name>
</gene>
<evidence type="ECO:0000313" key="3">
    <source>
        <dbReference type="Proteomes" id="UP000463700"/>
    </source>
</evidence>
<evidence type="ECO:0000313" key="2">
    <source>
        <dbReference type="EMBL" id="KAE8753374.1"/>
    </source>
</evidence>
<dbReference type="GO" id="GO:0030151">
    <property type="term" value="F:molybdenum ion binding"/>
    <property type="evidence" value="ECO:0007669"/>
    <property type="project" value="InterPro"/>
</dbReference>
<dbReference type="InterPro" id="IPR011037">
    <property type="entry name" value="Pyrv_Knase-like_insert_dom_sf"/>
</dbReference>
<proteinExistence type="predicted"/>
<dbReference type="GO" id="GO:0030170">
    <property type="term" value="F:pyridoxal phosphate binding"/>
    <property type="evidence" value="ECO:0007669"/>
    <property type="project" value="InterPro"/>
</dbReference>
<sequence>MSPSQAIVASIHRYPVKSMMGEELNSVAITTRGVAGDRAYSLIDVETNKLVNAKHPQKWPEMFAYRARYTSPAVSPEHVPPVYIALPNGDVIESTSGDAEQTLSAALRKRVRLVRPDESNQGFEGFVPTVEGVSDRDFVFDKISPPGTFFDIGLIHILTTSTIDALRKTVPHSRIESRRFRPNLVIRTDGAEGFVENTWVGRTLRIGQVVLQVKQPTQRCVMTTLAQGDLPKDISVLKAIYQHNAGTIGVYAEPVQIGTVRVNDAVELN</sequence>
<protein>
    <submittedName>
        <fullName evidence="2">MOSC domain-containing protein</fullName>
    </submittedName>
</protein>
<feature type="domain" description="MOSC" evidence="1">
    <location>
        <begin position="111"/>
        <end position="269"/>
    </location>
</feature>